<dbReference type="AlphaFoldDB" id="A0A371AV65"/>
<keyword evidence="2" id="KW-1133">Transmembrane helix</keyword>
<dbReference type="Proteomes" id="UP000255036">
    <property type="component" value="Unassembled WGS sequence"/>
</dbReference>
<evidence type="ECO:0000313" key="4">
    <source>
        <dbReference type="EMBL" id="RDU23432.1"/>
    </source>
</evidence>
<protein>
    <submittedName>
        <fullName evidence="4">Prepilin peptidase</fullName>
    </submittedName>
</protein>
<dbReference type="PANTHER" id="PTHR30487:SF0">
    <property type="entry name" value="PREPILIN LEADER PEPTIDASE_N-METHYLTRANSFERASE-RELATED"/>
    <property type="match status" value="1"/>
</dbReference>
<dbReference type="InterPro" id="IPR050882">
    <property type="entry name" value="Prepilin_peptidase/N-MTase"/>
</dbReference>
<reference evidence="4 5" key="1">
    <citation type="submission" date="2018-07" db="EMBL/GenBank/DDBJ databases">
        <title>Anaerosacharophilus polymeroproducens gen. nov. sp. nov., an anaerobic bacterium isolated from salt field.</title>
        <authorList>
            <person name="Kim W."/>
            <person name="Yang S.-H."/>
            <person name="Oh J."/>
            <person name="Lee J.-H."/>
            <person name="Kwon K.K."/>
        </authorList>
    </citation>
    <scope>NUCLEOTIDE SEQUENCE [LARGE SCALE GENOMIC DNA]</scope>
    <source>
        <strain evidence="4 5">MCWD5</strain>
    </source>
</reference>
<organism evidence="4 5">
    <name type="scientific">Anaerosacchariphilus polymeriproducens</name>
    <dbReference type="NCBI Taxonomy" id="1812858"/>
    <lineage>
        <taxon>Bacteria</taxon>
        <taxon>Bacillati</taxon>
        <taxon>Bacillota</taxon>
        <taxon>Clostridia</taxon>
        <taxon>Lachnospirales</taxon>
        <taxon>Lachnospiraceae</taxon>
        <taxon>Anaerosacchariphilus</taxon>
    </lineage>
</organism>
<feature type="transmembrane region" description="Helical" evidence="2">
    <location>
        <begin position="105"/>
        <end position="123"/>
    </location>
</feature>
<feature type="transmembrane region" description="Helical" evidence="2">
    <location>
        <begin position="6"/>
        <end position="23"/>
    </location>
</feature>
<evidence type="ECO:0000256" key="2">
    <source>
        <dbReference type="SAM" id="Phobius"/>
    </source>
</evidence>
<dbReference type="GO" id="GO:0006465">
    <property type="term" value="P:signal peptide processing"/>
    <property type="evidence" value="ECO:0007669"/>
    <property type="project" value="TreeGrafter"/>
</dbReference>
<name>A0A371AV65_9FIRM</name>
<feature type="domain" description="Prepilin type IV endopeptidase peptidase" evidence="3">
    <location>
        <begin position="84"/>
        <end position="192"/>
    </location>
</feature>
<feature type="transmembrane region" description="Helical" evidence="2">
    <location>
        <begin position="164"/>
        <end position="194"/>
    </location>
</feature>
<dbReference type="Gene3D" id="1.20.120.1220">
    <property type="match status" value="1"/>
</dbReference>
<comment type="caution">
    <text evidence="4">The sequence shown here is derived from an EMBL/GenBank/DDBJ whole genome shotgun (WGS) entry which is preliminary data.</text>
</comment>
<evidence type="ECO:0000256" key="1">
    <source>
        <dbReference type="ARBA" id="ARBA00005801"/>
    </source>
</evidence>
<feature type="transmembrane region" description="Helical" evidence="2">
    <location>
        <begin position="50"/>
        <end position="70"/>
    </location>
</feature>
<comment type="similarity">
    <text evidence="1">Belongs to the peptidase A24 family.</text>
</comment>
<keyword evidence="5" id="KW-1185">Reference proteome</keyword>
<sequence length="226" mass="25236">MNVVNWYVVIATVALCILNLVYMQKKRWKSVQGIIGKIKMVLPETNKKKIFFLIMLVSSLSLAVFMSVFYQGLTTLYLLKRVCLVTLIFPMAVIDNKRYIIPNKLLITSLICRGVILVFEFLFPQKNLVFTLTSEVISAFGLFVVCMIVLLIMKGKIGMGDVKLFSIMGLFQGFVGVSNAVLASLIIAFIVSVFLLIMKRKSRKDMIAFGPSILVGTFLSVILTGA</sequence>
<proteinExistence type="inferred from homology"/>
<dbReference type="GO" id="GO:0004190">
    <property type="term" value="F:aspartic-type endopeptidase activity"/>
    <property type="evidence" value="ECO:0007669"/>
    <property type="project" value="InterPro"/>
</dbReference>
<gene>
    <name evidence="4" type="ORF">DWV06_09500</name>
</gene>
<dbReference type="PANTHER" id="PTHR30487">
    <property type="entry name" value="TYPE 4 PREPILIN-LIKE PROTEINS LEADER PEPTIDE-PROCESSING ENZYME"/>
    <property type="match status" value="1"/>
</dbReference>
<evidence type="ECO:0000259" key="3">
    <source>
        <dbReference type="Pfam" id="PF01478"/>
    </source>
</evidence>
<feature type="transmembrane region" description="Helical" evidence="2">
    <location>
        <begin position="206"/>
        <end position="225"/>
    </location>
</feature>
<dbReference type="InterPro" id="IPR000045">
    <property type="entry name" value="Prepilin_IV_endopep_pep"/>
</dbReference>
<keyword evidence="2" id="KW-0472">Membrane</keyword>
<dbReference type="EMBL" id="QRCT01000026">
    <property type="protein sequence ID" value="RDU23432.1"/>
    <property type="molecule type" value="Genomic_DNA"/>
</dbReference>
<keyword evidence="2" id="KW-0812">Transmembrane</keyword>
<evidence type="ECO:0000313" key="5">
    <source>
        <dbReference type="Proteomes" id="UP000255036"/>
    </source>
</evidence>
<dbReference type="RefSeq" id="WP_115481949.1">
    <property type="nucleotide sequence ID" value="NZ_QRCT01000026.1"/>
</dbReference>
<dbReference type="GO" id="GO:0005886">
    <property type="term" value="C:plasma membrane"/>
    <property type="evidence" value="ECO:0007669"/>
    <property type="project" value="TreeGrafter"/>
</dbReference>
<accession>A0A371AV65</accession>
<dbReference type="Pfam" id="PF01478">
    <property type="entry name" value="Peptidase_A24"/>
    <property type="match status" value="1"/>
</dbReference>
<dbReference type="OrthoDB" id="9789291at2"/>
<feature type="transmembrane region" description="Helical" evidence="2">
    <location>
        <begin position="129"/>
        <end position="152"/>
    </location>
</feature>